<keyword evidence="1" id="KW-0732">Signal</keyword>
<dbReference type="PANTHER" id="PTHR35357:SF23">
    <property type="entry name" value="PECTINESTERASE INHIBITOR DOMAIN-CONTAINING PROTEIN"/>
    <property type="match status" value="1"/>
</dbReference>
<dbReference type="InterPro" id="IPR006501">
    <property type="entry name" value="Pectinesterase_inhib_dom"/>
</dbReference>
<comment type="similarity">
    <text evidence="3">Belongs to the PMEI family.</text>
</comment>
<evidence type="ECO:0000259" key="4">
    <source>
        <dbReference type="SMART" id="SM00856"/>
    </source>
</evidence>
<name>A0A427APX7_ENSVE</name>
<reference evidence="5 6" key="1">
    <citation type="journal article" date="2014" name="Agronomy (Basel)">
        <title>A Draft Genome Sequence for Ensete ventricosum, the Drought-Tolerant Tree Against Hunger.</title>
        <authorList>
            <person name="Harrison J."/>
            <person name="Moore K.A."/>
            <person name="Paszkiewicz K."/>
            <person name="Jones T."/>
            <person name="Grant M."/>
            <person name="Ambacheew D."/>
            <person name="Muzemil S."/>
            <person name="Studholme D.J."/>
        </authorList>
    </citation>
    <scope>NUCLEOTIDE SEQUENCE [LARGE SCALE GENOMIC DNA]</scope>
</reference>
<dbReference type="SUPFAM" id="SSF101148">
    <property type="entry name" value="Plant invertase/pectin methylesterase inhibitor"/>
    <property type="match status" value="1"/>
</dbReference>
<feature type="domain" description="Pectinesterase inhibitor" evidence="4">
    <location>
        <begin position="71"/>
        <end position="221"/>
    </location>
</feature>
<organism evidence="5 6">
    <name type="scientific">Ensete ventricosum</name>
    <name type="common">Abyssinian banana</name>
    <name type="synonym">Musa ensete</name>
    <dbReference type="NCBI Taxonomy" id="4639"/>
    <lineage>
        <taxon>Eukaryota</taxon>
        <taxon>Viridiplantae</taxon>
        <taxon>Streptophyta</taxon>
        <taxon>Embryophyta</taxon>
        <taxon>Tracheophyta</taxon>
        <taxon>Spermatophyta</taxon>
        <taxon>Magnoliopsida</taxon>
        <taxon>Liliopsida</taxon>
        <taxon>Zingiberales</taxon>
        <taxon>Musaceae</taxon>
        <taxon>Ensete</taxon>
    </lineage>
</organism>
<dbReference type="GO" id="GO:0004857">
    <property type="term" value="F:enzyme inhibitor activity"/>
    <property type="evidence" value="ECO:0007669"/>
    <property type="project" value="InterPro"/>
</dbReference>
<evidence type="ECO:0000256" key="3">
    <source>
        <dbReference type="ARBA" id="ARBA00038471"/>
    </source>
</evidence>
<dbReference type="Proteomes" id="UP000287651">
    <property type="component" value="Unassembled WGS sequence"/>
</dbReference>
<evidence type="ECO:0000313" key="6">
    <source>
        <dbReference type="Proteomes" id="UP000287651"/>
    </source>
</evidence>
<dbReference type="AlphaFoldDB" id="A0A427APX7"/>
<dbReference type="GO" id="GO:0005576">
    <property type="term" value="C:extracellular region"/>
    <property type="evidence" value="ECO:0007669"/>
    <property type="project" value="UniProtKB-ARBA"/>
</dbReference>
<dbReference type="PANTHER" id="PTHR35357">
    <property type="entry name" value="OS02G0537100 PROTEIN"/>
    <property type="match status" value="1"/>
</dbReference>
<dbReference type="Gene3D" id="1.20.140.40">
    <property type="entry name" value="Invertase/pectin methylesterase inhibitor family protein"/>
    <property type="match status" value="1"/>
</dbReference>
<accession>A0A427APX7</accession>
<keyword evidence="2" id="KW-1015">Disulfide bond</keyword>
<comment type="caution">
    <text evidence="5">The sequence shown here is derived from an EMBL/GenBank/DDBJ whole genome shotgun (WGS) entry which is preliminary data.</text>
</comment>
<dbReference type="InterPro" id="IPR035513">
    <property type="entry name" value="Invertase/methylesterase_inhib"/>
</dbReference>
<gene>
    <name evidence="5" type="ORF">B296_00005238</name>
</gene>
<dbReference type="CDD" id="cd15795">
    <property type="entry name" value="PMEI-Pla_a_1_like"/>
    <property type="match status" value="1"/>
</dbReference>
<dbReference type="InterPro" id="IPR034088">
    <property type="entry name" value="Pla_a_1-like"/>
</dbReference>
<evidence type="ECO:0000313" key="5">
    <source>
        <dbReference type="EMBL" id="RRT78279.1"/>
    </source>
</evidence>
<evidence type="ECO:0000256" key="1">
    <source>
        <dbReference type="ARBA" id="ARBA00022729"/>
    </source>
</evidence>
<protein>
    <recommendedName>
        <fullName evidence="4">Pectinesterase inhibitor domain-containing protein</fullName>
    </recommendedName>
</protein>
<dbReference type="Pfam" id="PF04043">
    <property type="entry name" value="PMEI"/>
    <property type="match status" value="1"/>
</dbReference>
<proteinExistence type="inferred from homology"/>
<dbReference type="SMART" id="SM00856">
    <property type="entry name" value="PMEI"/>
    <property type="match status" value="1"/>
</dbReference>
<dbReference type="FunFam" id="1.20.140.40:FF:000002">
    <property type="entry name" value="Putative invertase inhibitor"/>
    <property type="match status" value="1"/>
</dbReference>
<dbReference type="EMBL" id="AMZH03001716">
    <property type="protein sequence ID" value="RRT78279.1"/>
    <property type="molecule type" value="Genomic_DNA"/>
</dbReference>
<sequence length="226" mass="24675">MDMHAFIYRHSLDVPCSTYGRQLHLLTNYYLLLCSVTQPRVAIHLKEAMRPRSSTCFLLALALLLYCHLPPANASVEETCEAAAGNDPNIHYDFCVKSLHEDPGSCSADTKGLAIIAANLSYPRAAATKSKVKSLLQVATDPKAKQCLQTCMSTYSDLISALAESISALEDDRLWDAKTYLSATTESPQDCEDGFKEMRVPSPLSEENDRVGQLCTVALAIATLLG</sequence>
<dbReference type="NCBIfam" id="TIGR01614">
    <property type="entry name" value="PME_inhib"/>
    <property type="match status" value="1"/>
</dbReference>
<evidence type="ECO:0000256" key="2">
    <source>
        <dbReference type="ARBA" id="ARBA00023157"/>
    </source>
</evidence>